<name>A0A6F9DC86_9ASCI</name>
<reference evidence="3" key="1">
    <citation type="submission" date="2020-04" db="EMBL/GenBank/DDBJ databases">
        <authorList>
            <person name="Neveu A P."/>
        </authorList>
    </citation>
    <scope>NUCLEOTIDE SEQUENCE</scope>
    <source>
        <tissue evidence="3">Whole embryo</tissue>
    </source>
</reference>
<dbReference type="Gene3D" id="1.20.890.10">
    <property type="entry name" value="cAMP-dependent protein kinase regulatory subunit, dimerization-anchoring domain"/>
    <property type="match status" value="1"/>
</dbReference>
<feature type="compositionally biased region" description="Low complexity" evidence="2">
    <location>
        <begin position="183"/>
        <end position="200"/>
    </location>
</feature>
<comment type="similarity">
    <text evidence="1">Belongs to the dpy-30 family.</text>
</comment>
<dbReference type="InterPro" id="IPR049630">
    <property type="entry name" value="DYDC-like_DD"/>
</dbReference>
<dbReference type="CDD" id="cd22966">
    <property type="entry name" value="DD_DYDC-like"/>
    <property type="match status" value="1"/>
</dbReference>
<dbReference type="AlphaFoldDB" id="A0A6F9DC86"/>
<dbReference type="Pfam" id="PF05186">
    <property type="entry name" value="Dpy-30"/>
    <property type="match status" value="1"/>
</dbReference>
<accession>A0A6F9DC86</accession>
<dbReference type="EMBL" id="LR784691">
    <property type="protein sequence ID" value="CAB3240277.1"/>
    <property type="molecule type" value="mRNA"/>
</dbReference>
<sequence length="200" mass="22137">MDSEYLKKHVNFCLTEALTEVVERRPMDPIEYIAHFLYKFKQNEARDAKLSKEQNLLNNELQEAGDEANLQNQLNEEAHLIQQREAEDLKARRIVETTPEPTLKDLTNKPGAPSLTSVKEDEETSPPLEATTDPDVTAAEVPDVTAASPTSKEEIATEEPASDPTDGATEEPKRETTETASTEDALAENNDNTENEAAAT</sequence>
<proteinExistence type="evidence at transcript level"/>
<evidence type="ECO:0000256" key="1">
    <source>
        <dbReference type="ARBA" id="ARBA00010849"/>
    </source>
</evidence>
<protein>
    <submittedName>
        <fullName evidence="3">DPY30 domain-containing protein 1-like</fullName>
    </submittedName>
</protein>
<dbReference type="InterPro" id="IPR037856">
    <property type="entry name" value="Sdc1/DPY30"/>
</dbReference>
<dbReference type="InterPro" id="IPR007858">
    <property type="entry name" value="Dpy-30_motif"/>
</dbReference>
<feature type="region of interest" description="Disordered" evidence="2">
    <location>
        <begin position="96"/>
        <end position="200"/>
    </location>
</feature>
<dbReference type="PANTHER" id="PTHR23356:SF16">
    <property type="entry name" value="DPY30 DOMAIN CONTAINING 2"/>
    <property type="match status" value="1"/>
</dbReference>
<dbReference type="GO" id="GO:0048188">
    <property type="term" value="C:Set1C/COMPASS complex"/>
    <property type="evidence" value="ECO:0007669"/>
    <property type="project" value="InterPro"/>
</dbReference>
<dbReference type="PANTHER" id="PTHR23356">
    <property type="entry name" value="DPY30-RELATED"/>
    <property type="match status" value="1"/>
</dbReference>
<gene>
    <name evidence="3" type="primary">Dydc1</name>
</gene>
<organism evidence="3">
    <name type="scientific">Phallusia mammillata</name>
    <dbReference type="NCBI Taxonomy" id="59560"/>
    <lineage>
        <taxon>Eukaryota</taxon>
        <taxon>Metazoa</taxon>
        <taxon>Chordata</taxon>
        <taxon>Tunicata</taxon>
        <taxon>Ascidiacea</taxon>
        <taxon>Phlebobranchia</taxon>
        <taxon>Ascidiidae</taxon>
        <taxon>Phallusia</taxon>
    </lineage>
</organism>
<evidence type="ECO:0000313" key="3">
    <source>
        <dbReference type="EMBL" id="CAB3240277.1"/>
    </source>
</evidence>
<evidence type="ECO:0000256" key="2">
    <source>
        <dbReference type="SAM" id="MobiDB-lite"/>
    </source>
</evidence>